<accession>K1YWW6</accession>
<proteinExistence type="predicted"/>
<dbReference type="AlphaFoldDB" id="K1YWW6"/>
<gene>
    <name evidence="1" type="ORF">ACD_78C00260G0001</name>
</gene>
<dbReference type="EMBL" id="AMFJ01034260">
    <property type="protein sequence ID" value="EKD29814.1"/>
    <property type="molecule type" value="Genomic_DNA"/>
</dbReference>
<organism evidence="1">
    <name type="scientific">uncultured bacterium</name>
    <name type="common">gcode 4</name>
    <dbReference type="NCBI Taxonomy" id="1234023"/>
    <lineage>
        <taxon>Bacteria</taxon>
        <taxon>environmental samples</taxon>
    </lineage>
</organism>
<comment type="caution">
    <text evidence="1">The sequence shown here is derived from an EMBL/GenBank/DDBJ whole genome shotgun (WGS) entry which is preliminary data.</text>
</comment>
<sequence length="40" mass="4535">MGGLLCLKSSSLRPLKIFPVYLPFLHTFLTIHREDMDSTG</sequence>
<protein>
    <submittedName>
        <fullName evidence="1">Uncharacterized protein</fullName>
    </submittedName>
</protein>
<reference evidence="1" key="1">
    <citation type="journal article" date="2012" name="Science">
        <title>Fermentation, hydrogen, and sulfur metabolism in multiple uncultivated bacterial phyla.</title>
        <authorList>
            <person name="Wrighton K.C."/>
            <person name="Thomas B.C."/>
            <person name="Sharon I."/>
            <person name="Miller C.S."/>
            <person name="Castelle C.J."/>
            <person name="VerBerkmoes N.C."/>
            <person name="Wilkins M.J."/>
            <person name="Hettich R.L."/>
            <person name="Lipton M.S."/>
            <person name="Williams K.H."/>
            <person name="Long P.E."/>
            <person name="Banfield J.F."/>
        </authorList>
    </citation>
    <scope>NUCLEOTIDE SEQUENCE [LARGE SCALE GENOMIC DNA]</scope>
</reference>
<evidence type="ECO:0000313" key="1">
    <source>
        <dbReference type="EMBL" id="EKD29814.1"/>
    </source>
</evidence>
<name>K1YWW6_9BACT</name>
<feature type="non-terminal residue" evidence="1">
    <location>
        <position position="40"/>
    </location>
</feature>